<dbReference type="InterPro" id="IPR001763">
    <property type="entry name" value="Rhodanese-like_dom"/>
</dbReference>
<dbReference type="InterPro" id="IPR020936">
    <property type="entry name" value="TrhO"/>
</dbReference>
<comment type="caution">
    <text evidence="4">The sequence shown here is derived from an EMBL/GenBank/DDBJ whole genome shotgun (WGS) entry which is preliminary data.</text>
</comment>
<dbReference type="NCBIfam" id="NF001136">
    <property type="entry name" value="PRK00142.1-4"/>
    <property type="match status" value="1"/>
</dbReference>
<accession>A0ABP7PDT2</accession>
<feature type="region of interest" description="Disordered" evidence="2">
    <location>
        <begin position="306"/>
        <end position="356"/>
    </location>
</feature>
<dbReference type="InterPro" id="IPR036873">
    <property type="entry name" value="Rhodanese-like_dom_sf"/>
</dbReference>
<dbReference type="Proteomes" id="UP001501337">
    <property type="component" value="Unassembled WGS sequence"/>
</dbReference>
<dbReference type="HAMAP" id="MF_00469">
    <property type="entry name" value="TrhO"/>
    <property type="match status" value="1"/>
</dbReference>
<evidence type="ECO:0000313" key="5">
    <source>
        <dbReference type="Proteomes" id="UP001501337"/>
    </source>
</evidence>
<comment type="function">
    <text evidence="1">Catalyzes oxygen-dependent 5-hydroxyuridine (ho5U) modification at position 34 in tRNAs.</text>
</comment>
<name>A0ABP7PDT2_9GAMM</name>
<gene>
    <name evidence="1" type="primary">trhO</name>
    <name evidence="4" type="ORF">GCM10022278_22260</name>
</gene>
<comment type="similarity">
    <text evidence="1">Belongs to the TrhO family.</text>
</comment>
<dbReference type="EMBL" id="BAABBO010000009">
    <property type="protein sequence ID" value="GAA3963966.1"/>
    <property type="molecule type" value="Genomic_DNA"/>
</dbReference>
<dbReference type="SUPFAM" id="SSF52821">
    <property type="entry name" value="Rhodanese/Cell cycle control phosphatase"/>
    <property type="match status" value="1"/>
</dbReference>
<keyword evidence="5" id="KW-1185">Reference proteome</keyword>
<organism evidence="4 5">
    <name type="scientific">Allohahella marinimesophila</name>
    <dbReference type="NCBI Taxonomy" id="1054972"/>
    <lineage>
        <taxon>Bacteria</taxon>
        <taxon>Pseudomonadati</taxon>
        <taxon>Pseudomonadota</taxon>
        <taxon>Gammaproteobacteria</taxon>
        <taxon>Oceanospirillales</taxon>
        <taxon>Hahellaceae</taxon>
        <taxon>Allohahella</taxon>
    </lineage>
</organism>
<evidence type="ECO:0000313" key="4">
    <source>
        <dbReference type="EMBL" id="GAA3963966.1"/>
    </source>
</evidence>
<evidence type="ECO:0000256" key="2">
    <source>
        <dbReference type="SAM" id="MobiDB-lite"/>
    </source>
</evidence>
<dbReference type="Pfam" id="PF17773">
    <property type="entry name" value="UPF0176_N"/>
    <property type="match status" value="1"/>
</dbReference>
<dbReference type="PANTHER" id="PTHR43268:SF3">
    <property type="entry name" value="RHODANESE-LIKE DOMAIN-CONTAINING PROTEIN 7-RELATED"/>
    <property type="match status" value="1"/>
</dbReference>
<dbReference type="SMART" id="SM00450">
    <property type="entry name" value="RHOD"/>
    <property type="match status" value="1"/>
</dbReference>
<comment type="catalytic activity">
    <reaction evidence="1">
        <text>uridine(34) in tRNA + AH2 + O2 = 5-hydroxyuridine(34) in tRNA + A + H2O</text>
        <dbReference type="Rhea" id="RHEA:64224"/>
        <dbReference type="Rhea" id="RHEA-COMP:11727"/>
        <dbReference type="Rhea" id="RHEA-COMP:13381"/>
        <dbReference type="ChEBI" id="CHEBI:13193"/>
        <dbReference type="ChEBI" id="CHEBI:15377"/>
        <dbReference type="ChEBI" id="CHEBI:15379"/>
        <dbReference type="ChEBI" id="CHEBI:17499"/>
        <dbReference type="ChEBI" id="CHEBI:65315"/>
        <dbReference type="ChEBI" id="CHEBI:136877"/>
    </reaction>
</comment>
<evidence type="ECO:0000256" key="1">
    <source>
        <dbReference type="HAMAP-Rule" id="MF_00469"/>
    </source>
</evidence>
<dbReference type="InterPro" id="IPR040503">
    <property type="entry name" value="TRHO_N"/>
</dbReference>
<reference evidence="5" key="1">
    <citation type="journal article" date="2019" name="Int. J. Syst. Evol. Microbiol.">
        <title>The Global Catalogue of Microorganisms (GCM) 10K type strain sequencing project: providing services to taxonomists for standard genome sequencing and annotation.</title>
        <authorList>
            <consortium name="The Broad Institute Genomics Platform"/>
            <consortium name="The Broad Institute Genome Sequencing Center for Infectious Disease"/>
            <person name="Wu L."/>
            <person name="Ma J."/>
        </authorList>
    </citation>
    <scope>NUCLEOTIDE SEQUENCE [LARGE SCALE GENOMIC DNA]</scope>
    <source>
        <strain evidence="5">JCM 17555</strain>
    </source>
</reference>
<feature type="domain" description="Rhodanese" evidence="3">
    <location>
        <begin position="140"/>
        <end position="234"/>
    </location>
</feature>
<dbReference type="PANTHER" id="PTHR43268">
    <property type="entry name" value="THIOSULFATE SULFURTRANSFERASE/RHODANESE-LIKE DOMAIN-CONTAINING PROTEIN 2"/>
    <property type="match status" value="1"/>
</dbReference>
<dbReference type="Pfam" id="PF00581">
    <property type="entry name" value="Rhodanese"/>
    <property type="match status" value="1"/>
</dbReference>
<dbReference type="EC" id="1.14.-.-" evidence="1"/>
<keyword evidence="1" id="KW-0560">Oxidoreductase</keyword>
<protein>
    <recommendedName>
        <fullName evidence="1">tRNA uridine(34) hydroxylase</fullName>
        <ecNumber evidence="1">1.14.-.-</ecNumber>
    </recommendedName>
    <alternativeName>
        <fullName evidence="1">tRNA hydroxylation protein O</fullName>
    </alternativeName>
</protein>
<feature type="compositionally biased region" description="Basic and acidic residues" evidence="2">
    <location>
        <begin position="325"/>
        <end position="341"/>
    </location>
</feature>
<proteinExistence type="inferred from homology"/>
<sequence>MSDESVHGTVLSNEPAEALPITVAALYRFIDLPDFESLREPLLEAMRVHEVRGTLLLAAEGINGTVAAAHASMDAFLKCLQAQAPFAAMTVKRSYCAEPPFYRSKVKLKREIVTMGVDTVDPKEVVGTYVKPKDWNDLISDPDVLLIDTRNTYETRVGKFEGAVDPGTDSFRAFPAYVEANLDKQVHRKVAMYCTGGIRCEKSTAYLKQQGFEEVYHLEGGILRYLEEVPEAESLWRGECFVFDNRVTVDHQLKQGSYDQCHACRMPVTAEEQQDERFQPGISCPHCFDSIAPERRKRFEEREKQMRLASSRGEAHIGLDAADTLAKKQAEKRRQAREKALQVEQADAGDGNRAGC</sequence>
<keyword evidence="1" id="KW-0819">tRNA processing</keyword>
<dbReference type="PROSITE" id="PS50206">
    <property type="entry name" value="RHODANESE_3"/>
    <property type="match status" value="1"/>
</dbReference>
<dbReference type="CDD" id="cd01518">
    <property type="entry name" value="RHOD_YceA"/>
    <property type="match status" value="1"/>
</dbReference>
<dbReference type="RefSeq" id="WP_344806281.1">
    <property type="nucleotide sequence ID" value="NZ_BAABBO010000009.1"/>
</dbReference>
<dbReference type="Gene3D" id="3.30.70.100">
    <property type="match status" value="1"/>
</dbReference>
<evidence type="ECO:0000259" key="3">
    <source>
        <dbReference type="PROSITE" id="PS50206"/>
    </source>
</evidence>
<dbReference type="Gene3D" id="3.40.250.10">
    <property type="entry name" value="Rhodanese-like domain"/>
    <property type="match status" value="1"/>
</dbReference>